<protein>
    <submittedName>
        <fullName evidence="1">Uncharacterized protein</fullName>
    </submittedName>
</protein>
<sequence>MSKPINIFPGAWPESARPSLDRLSSAASCAANPPPGLTEVDVAQTSSPSAKGNQESHLAHSLHISEKPQPPPLRIIVPPSAYCPFSTDLSDPISPLALPPSFLSLNHGRDTSPDFHSSSGSHSSFVSVPGVVSLSSSPVSAGPIIFASPTSSHCPPMPPTPESSDGDNGAAVTASPFSTESKSPVPLHDRVTAKEDALKEWEVAGETWLTGLGGDSEADRIFRRNLYDASILTDSSPGSTPALSLSPAGSFLPTHMPSLAFSLTSTPTSSSAPISPTASTHGLPPSSRLALQPTSTIAFPSSVDRFEQWREDVTGGPIRAEDTGSETVQASSSPIVNSPTTTHSSADQEGTIDADETLQIPANLSLATSALKSRNLLQRARDFGGRMKRLVSRRHSRSNIQVSRPVTSSANDNESIILIIAPPPPYEDRLSPSDSPIPSNFSVGARCHRRPSAVSSRSFQVTGGYTSSRHSQNNSQDRLHSMATKTKEHPVNKQKRRFSTGFPGFSALRK</sequence>
<dbReference type="EMBL" id="MU267596">
    <property type="protein sequence ID" value="KAH7915814.1"/>
    <property type="molecule type" value="Genomic_DNA"/>
</dbReference>
<reference evidence="1" key="1">
    <citation type="journal article" date="2021" name="New Phytol.">
        <title>Evolutionary innovations through gain and loss of genes in the ectomycorrhizal Boletales.</title>
        <authorList>
            <person name="Wu G."/>
            <person name="Miyauchi S."/>
            <person name="Morin E."/>
            <person name="Kuo A."/>
            <person name="Drula E."/>
            <person name="Varga T."/>
            <person name="Kohler A."/>
            <person name="Feng B."/>
            <person name="Cao Y."/>
            <person name="Lipzen A."/>
            <person name="Daum C."/>
            <person name="Hundley H."/>
            <person name="Pangilinan J."/>
            <person name="Johnson J."/>
            <person name="Barry K."/>
            <person name="LaButti K."/>
            <person name="Ng V."/>
            <person name="Ahrendt S."/>
            <person name="Min B."/>
            <person name="Choi I.G."/>
            <person name="Park H."/>
            <person name="Plett J.M."/>
            <person name="Magnuson J."/>
            <person name="Spatafora J.W."/>
            <person name="Nagy L.G."/>
            <person name="Henrissat B."/>
            <person name="Grigoriev I.V."/>
            <person name="Yang Z.L."/>
            <person name="Xu J."/>
            <person name="Martin F.M."/>
        </authorList>
    </citation>
    <scope>NUCLEOTIDE SEQUENCE</scope>
    <source>
        <strain evidence="1">ATCC 28755</strain>
    </source>
</reference>
<evidence type="ECO:0000313" key="1">
    <source>
        <dbReference type="EMBL" id="KAH7915814.1"/>
    </source>
</evidence>
<accession>A0ACB8AS88</accession>
<proteinExistence type="predicted"/>
<dbReference type="Proteomes" id="UP000790377">
    <property type="component" value="Unassembled WGS sequence"/>
</dbReference>
<evidence type="ECO:0000313" key="2">
    <source>
        <dbReference type="Proteomes" id="UP000790377"/>
    </source>
</evidence>
<organism evidence="1 2">
    <name type="scientific">Hygrophoropsis aurantiaca</name>
    <dbReference type="NCBI Taxonomy" id="72124"/>
    <lineage>
        <taxon>Eukaryota</taxon>
        <taxon>Fungi</taxon>
        <taxon>Dikarya</taxon>
        <taxon>Basidiomycota</taxon>
        <taxon>Agaricomycotina</taxon>
        <taxon>Agaricomycetes</taxon>
        <taxon>Agaricomycetidae</taxon>
        <taxon>Boletales</taxon>
        <taxon>Coniophorineae</taxon>
        <taxon>Hygrophoropsidaceae</taxon>
        <taxon>Hygrophoropsis</taxon>
    </lineage>
</organism>
<keyword evidence="2" id="KW-1185">Reference proteome</keyword>
<name>A0ACB8AS88_9AGAM</name>
<comment type="caution">
    <text evidence="1">The sequence shown here is derived from an EMBL/GenBank/DDBJ whole genome shotgun (WGS) entry which is preliminary data.</text>
</comment>
<gene>
    <name evidence="1" type="ORF">BJ138DRAFT_1109336</name>
</gene>